<reference evidence="1 2" key="1">
    <citation type="submission" date="2019-07" db="EMBL/GenBank/DDBJ databases">
        <title>Whole genome shotgun sequence of Enterococcus thailandicus NBRC 101867.</title>
        <authorList>
            <person name="Hosoyama A."/>
            <person name="Uohara A."/>
            <person name="Ohji S."/>
            <person name="Ichikawa N."/>
        </authorList>
    </citation>
    <scope>NUCLEOTIDE SEQUENCE [LARGE SCALE GENOMIC DNA]</scope>
    <source>
        <strain evidence="1 2">NBRC 101867</strain>
    </source>
</reference>
<accession>A0A510W9K4</accession>
<comment type="caution">
    <text evidence="1">The sequence shown here is derived from an EMBL/GenBank/DDBJ whole genome shotgun (WGS) entry which is preliminary data.</text>
</comment>
<dbReference type="EMBL" id="BJUG01000001">
    <property type="protein sequence ID" value="GEK35899.1"/>
    <property type="molecule type" value="Genomic_DNA"/>
</dbReference>
<organism evidence="1 2">
    <name type="scientific">Enterococcus thailandicus</name>
    <dbReference type="NCBI Taxonomy" id="417368"/>
    <lineage>
        <taxon>Bacteria</taxon>
        <taxon>Bacillati</taxon>
        <taxon>Bacillota</taxon>
        <taxon>Bacilli</taxon>
        <taxon>Lactobacillales</taxon>
        <taxon>Enterococcaceae</taxon>
        <taxon>Enterococcus</taxon>
    </lineage>
</organism>
<protein>
    <submittedName>
        <fullName evidence="1">Uncharacterized protein</fullName>
    </submittedName>
</protein>
<dbReference type="RefSeq" id="WP_002295022.1">
    <property type="nucleotide sequence ID" value="NZ_JBHKAT010000017.1"/>
</dbReference>
<evidence type="ECO:0000313" key="1">
    <source>
        <dbReference type="EMBL" id="GEK35899.1"/>
    </source>
</evidence>
<evidence type="ECO:0000313" key="2">
    <source>
        <dbReference type="Proteomes" id="UP000321361"/>
    </source>
</evidence>
<dbReference type="Proteomes" id="UP000321361">
    <property type="component" value="Unassembled WGS sequence"/>
</dbReference>
<dbReference type="AlphaFoldDB" id="A0A510W9K4"/>
<name>A0A510W9K4_ENTTH</name>
<gene>
    <name evidence="1" type="ORF">ETH01_01860</name>
</gene>
<sequence length="71" mass="8370">MDKAIIYIFETKTFHCNNCNKEISTGEEVWTKWKFPPKVTAPQLKSIKELEFENAPVICMTCADEIFRKHF</sequence>
<proteinExistence type="predicted"/>